<dbReference type="InterPro" id="IPR000462">
    <property type="entry name" value="CDP-OH_P_trans"/>
</dbReference>
<organism evidence="4 5">
    <name type="scientific">Loktanella fryxellensis</name>
    <dbReference type="NCBI Taxonomy" id="245187"/>
    <lineage>
        <taxon>Bacteria</taxon>
        <taxon>Pseudomonadati</taxon>
        <taxon>Pseudomonadota</taxon>
        <taxon>Alphaproteobacteria</taxon>
        <taxon>Rhodobacterales</taxon>
        <taxon>Roseobacteraceae</taxon>
        <taxon>Loktanella</taxon>
    </lineage>
</organism>
<dbReference type="InterPro" id="IPR048254">
    <property type="entry name" value="CDP_ALCOHOL_P_TRANSF_CS"/>
</dbReference>
<comment type="similarity">
    <text evidence="2">Belongs to the CDP-alcohol phosphatidyltransferase class-I family.</text>
</comment>
<evidence type="ECO:0000256" key="1">
    <source>
        <dbReference type="ARBA" id="ARBA00022679"/>
    </source>
</evidence>
<proteinExistence type="inferred from homology"/>
<keyword evidence="3" id="KW-1133">Transmembrane helix</keyword>
<dbReference type="EMBL" id="FOCI01000017">
    <property type="protein sequence ID" value="SEN46256.1"/>
    <property type="molecule type" value="Genomic_DNA"/>
</dbReference>
<dbReference type="Proteomes" id="UP000199585">
    <property type="component" value="Unassembled WGS sequence"/>
</dbReference>
<dbReference type="GO" id="GO:0016020">
    <property type="term" value="C:membrane"/>
    <property type="evidence" value="ECO:0007669"/>
    <property type="project" value="InterPro"/>
</dbReference>
<accession>A0A1H8GQK1</accession>
<dbReference type="STRING" id="245187.SAMN04488003_11748"/>
<evidence type="ECO:0000313" key="4">
    <source>
        <dbReference type="EMBL" id="SEN46256.1"/>
    </source>
</evidence>
<gene>
    <name evidence="4" type="ORF">SAMN04488003_11748</name>
</gene>
<feature type="transmembrane region" description="Helical" evidence="3">
    <location>
        <begin position="35"/>
        <end position="57"/>
    </location>
</feature>
<dbReference type="Pfam" id="PF01066">
    <property type="entry name" value="CDP-OH_P_transf"/>
    <property type="match status" value="1"/>
</dbReference>
<feature type="transmembrane region" description="Helical" evidence="3">
    <location>
        <begin position="93"/>
        <end position="114"/>
    </location>
</feature>
<dbReference type="Gene3D" id="1.20.120.1760">
    <property type="match status" value="1"/>
</dbReference>
<dbReference type="InterPro" id="IPR043130">
    <property type="entry name" value="CDP-OH_PTrfase_TM_dom"/>
</dbReference>
<evidence type="ECO:0000256" key="3">
    <source>
        <dbReference type="SAM" id="Phobius"/>
    </source>
</evidence>
<name>A0A1H8GQK1_9RHOB</name>
<dbReference type="PROSITE" id="PS00379">
    <property type="entry name" value="CDP_ALCOHOL_P_TRANSF"/>
    <property type="match status" value="1"/>
</dbReference>
<feature type="transmembrane region" description="Helical" evidence="3">
    <location>
        <begin position="154"/>
        <end position="174"/>
    </location>
</feature>
<feature type="transmembrane region" description="Helical" evidence="3">
    <location>
        <begin position="207"/>
        <end position="224"/>
    </location>
</feature>
<evidence type="ECO:0000256" key="2">
    <source>
        <dbReference type="RuleBase" id="RU003750"/>
    </source>
</evidence>
<sequence>MAVWLPDPAWRLGLFGLLLLPVVMALDGLIFPSGWPIAFAVHMAGVAIVVWGMATAYPHGHAGACNLVTMLRLALVAVLAAGVGVAGPMETGTVWAIFALAVLALSLDGVDGWLARRAGLSSDFGARFDMETDAALAAVLAALLMAEGRVGPEILILGLTRYVYVAASLVWPWLASPLYPSLRRKTVCVIQIGTLAVLTLPVLPDGFARPLAVTASVLLVWSFVRDIRWLAARR</sequence>
<keyword evidence="3" id="KW-0812">Transmembrane</keyword>
<dbReference type="GO" id="GO:0008654">
    <property type="term" value="P:phospholipid biosynthetic process"/>
    <property type="evidence" value="ECO:0007669"/>
    <property type="project" value="InterPro"/>
</dbReference>
<feature type="transmembrane region" description="Helical" evidence="3">
    <location>
        <begin position="69"/>
        <end position="87"/>
    </location>
</feature>
<evidence type="ECO:0000313" key="5">
    <source>
        <dbReference type="Proteomes" id="UP000199585"/>
    </source>
</evidence>
<keyword evidence="3" id="KW-0472">Membrane</keyword>
<reference evidence="4 5" key="1">
    <citation type="submission" date="2016-10" db="EMBL/GenBank/DDBJ databases">
        <authorList>
            <person name="de Groot N.N."/>
        </authorList>
    </citation>
    <scope>NUCLEOTIDE SEQUENCE [LARGE SCALE GENOMIC DNA]</scope>
    <source>
        <strain evidence="4 5">DSM 16213</strain>
    </source>
</reference>
<dbReference type="GO" id="GO:0016780">
    <property type="term" value="F:phosphotransferase activity, for other substituted phosphate groups"/>
    <property type="evidence" value="ECO:0007669"/>
    <property type="project" value="InterPro"/>
</dbReference>
<dbReference type="AlphaFoldDB" id="A0A1H8GQK1"/>
<keyword evidence="5" id="KW-1185">Reference proteome</keyword>
<protein>
    <submittedName>
        <fullName evidence="4">Phosphatidylglycerophosphate synthase</fullName>
    </submittedName>
</protein>
<keyword evidence="1 2" id="KW-0808">Transferase</keyword>